<dbReference type="AlphaFoldDB" id="A0A8T0HGS0"/>
<dbReference type="InterPro" id="IPR018020">
    <property type="entry name" value="OHCU_decarboxylase"/>
</dbReference>
<feature type="region of interest" description="Disordered" evidence="8">
    <location>
        <begin position="153"/>
        <end position="200"/>
    </location>
</feature>
<organism evidence="11 12">
    <name type="scientific">Ceratodon purpureus</name>
    <name type="common">Fire moss</name>
    <name type="synonym">Dicranum purpureum</name>
    <dbReference type="NCBI Taxonomy" id="3225"/>
    <lineage>
        <taxon>Eukaryota</taxon>
        <taxon>Viridiplantae</taxon>
        <taxon>Streptophyta</taxon>
        <taxon>Embryophyta</taxon>
        <taxon>Bryophyta</taxon>
        <taxon>Bryophytina</taxon>
        <taxon>Bryopsida</taxon>
        <taxon>Dicranidae</taxon>
        <taxon>Pseudoditrichales</taxon>
        <taxon>Ditrichaceae</taxon>
        <taxon>Ceratodon</taxon>
    </lineage>
</organism>
<feature type="domain" description="Oxo-4-hydroxy-4-carboxy-5-ureidoimidazoline decarboxylase" evidence="10">
    <location>
        <begin position="2"/>
        <end position="150"/>
    </location>
</feature>
<evidence type="ECO:0000259" key="10">
    <source>
        <dbReference type="Pfam" id="PF09349"/>
    </source>
</evidence>
<comment type="catalytic activity">
    <reaction evidence="1">
        <text>5-hydroxyisourate + H2O = 5-hydroxy-2-oxo-4-ureido-2,5-dihydro-1H-imidazole-5-carboxylate + H(+)</text>
        <dbReference type="Rhea" id="RHEA:23736"/>
        <dbReference type="ChEBI" id="CHEBI:15377"/>
        <dbReference type="ChEBI" id="CHEBI:15378"/>
        <dbReference type="ChEBI" id="CHEBI:18072"/>
        <dbReference type="ChEBI" id="CHEBI:58639"/>
        <dbReference type="EC" id="3.5.2.17"/>
    </reaction>
</comment>
<dbReference type="SUPFAM" id="SSF49472">
    <property type="entry name" value="Transthyretin (synonym: prealbumin)"/>
    <property type="match status" value="1"/>
</dbReference>
<evidence type="ECO:0000313" key="11">
    <source>
        <dbReference type="EMBL" id="KAG0570560.1"/>
    </source>
</evidence>
<dbReference type="SUPFAM" id="SSF158694">
    <property type="entry name" value="UraD-Like"/>
    <property type="match status" value="1"/>
</dbReference>
<dbReference type="GO" id="GO:0005777">
    <property type="term" value="C:peroxisome"/>
    <property type="evidence" value="ECO:0007669"/>
    <property type="project" value="TreeGrafter"/>
</dbReference>
<evidence type="ECO:0000256" key="6">
    <source>
        <dbReference type="ARBA" id="ARBA00022801"/>
    </source>
</evidence>
<dbReference type="InterPro" id="IPR036817">
    <property type="entry name" value="Transthyretin/HIU_hydrolase_sf"/>
</dbReference>
<comment type="catalytic activity">
    <reaction evidence="2">
        <text>5-hydroxy-2-oxo-4-ureido-2,5-dihydro-1H-imidazole-5-carboxylate + H(+) = (S)-allantoin + CO2</text>
        <dbReference type="Rhea" id="RHEA:26301"/>
        <dbReference type="ChEBI" id="CHEBI:15378"/>
        <dbReference type="ChEBI" id="CHEBI:15678"/>
        <dbReference type="ChEBI" id="CHEBI:16526"/>
        <dbReference type="ChEBI" id="CHEBI:58639"/>
        <dbReference type="EC" id="4.1.1.97"/>
    </reaction>
</comment>
<dbReference type="PROSITE" id="PS00768">
    <property type="entry name" value="TRANSTHYRETIN_1"/>
    <property type="match status" value="1"/>
</dbReference>
<dbReference type="InterPro" id="IPR023416">
    <property type="entry name" value="Transthyretin/HIU_hydrolase_d"/>
</dbReference>
<dbReference type="GO" id="GO:0019628">
    <property type="term" value="P:urate catabolic process"/>
    <property type="evidence" value="ECO:0007669"/>
    <property type="project" value="TreeGrafter"/>
</dbReference>
<evidence type="ECO:0008006" key="13">
    <source>
        <dbReference type="Google" id="ProtNLM"/>
    </source>
</evidence>
<dbReference type="Proteomes" id="UP000822688">
    <property type="component" value="Chromosome 6"/>
</dbReference>
<keyword evidence="6" id="KW-0378">Hydrolase</keyword>
<dbReference type="GO" id="GO:0033971">
    <property type="term" value="F:hydroxyisourate hydrolase activity"/>
    <property type="evidence" value="ECO:0007669"/>
    <property type="project" value="UniProtKB-EC"/>
</dbReference>
<evidence type="ECO:0000256" key="2">
    <source>
        <dbReference type="ARBA" id="ARBA00001163"/>
    </source>
</evidence>
<dbReference type="GO" id="GO:0006144">
    <property type="term" value="P:purine nucleobase metabolic process"/>
    <property type="evidence" value="ECO:0007669"/>
    <property type="project" value="UniProtKB-KW"/>
</dbReference>
<gene>
    <name evidence="11" type="ORF">KC19_6G170700</name>
</gene>
<dbReference type="Pfam" id="PF00576">
    <property type="entry name" value="Transthyretin"/>
    <property type="match status" value="1"/>
</dbReference>
<dbReference type="InterPro" id="IPR023418">
    <property type="entry name" value="Thyroxine_BS"/>
</dbReference>
<dbReference type="PANTHER" id="PTHR43466">
    <property type="entry name" value="2-OXO-4-HYDROXY-4-CARBOXY-5-UREIDOIMIDAZOLINE DECARBOXYLASE-RELATED"/>
    <property type="match status" value="1"/>
</dbReference>
<evidence type="ECO:0000256" key="5">
    <source>
        <dbReference type="ARBA" id="ARBA00022793"/>
    </source>
</evidence>
<dbReference type="GO" id="GO:0051997">
    <property type="term" value="F:2-oxo-4-hydroxy-4-carboxy-5-ureidoimidazoline decarboxylase activity"/>
    <property type="evidence" value="ECO:0007669"/>
    <property type="project" value="UniProtKB-EC"/>
</dbReference>
<reference evidence="11 12" key="1">
    <citation type="submission" date="2020-06" db="EMBL/GenBank/DDBJ databases">
        <title>WGS assembly of Ceratodon purpureus strain R40.</title>
        <authorList>
            <person name="Carey S.B."/>
            <person name="Jenkins J."/>
            <person name="Shu S."/>
            <person name="Lovell J.T."/>
            <person name="Sreedasyam A."/>
            <person name="Maumus F."/>
            <person name="Tiley G.P."/>
            <person name="Fernandez-Pozo N."/>
            <person name="Barry K."/>
            <person name="Chen C."/>
            <person name="Wang M."/>
            <person name="Lipzen A."/>
            <person name="Daum C."/>
            <person name="Saski C.A."/>
            <person name="Payton A.C."/>
            <person name="Mcbreen J.C."/>
            <person name="Conrad R.E."/>
            <person name="Kollar L.M."/>
            <person name="Olsson S."/>
            <person name="Huttunen S."/>
            <person name="Landis J.B."/>
            <person name="Wickett N.J."/>
            <person name="Johnson M.G."/>
            <person name="Rensing S.A."/>
            <person name="Grimwood J."/>
            <person name="Schmutz J."/>
            <person name="Mcdaniel S.F."/>
        </authorList>
    </citation>
    <scope>NUCLEOTIDE SEQUENCE [LARGE SCALE GENOMIC DNA]</scope>
    <source>
        <strain evidence="11 12">R40</strain>
    </source>
</reference>
<feature type="domain" description="Transthyretin/hydroxyisourate hydrolase" evidence="9">
    <location>
        <begin position="204"/>
        <end position="332"/>
    </location>
</feature>
<evidence type="ECO:0000313" key="12">
    <source>
        <dbReference type="Proteomes" id="UP000822688"/>
    </source>
</evidence>
<comment type="pathway">
    <text evidence="3">Purine metabolism; urate degradation; (S)-allantoin from urate: step 3/3.</text>
</comment>
<dbReference type="InterPro" id="IPR014306">
    <property type="entry name" value="Hydroxyisourate_hydrolase"/>
</dbReference>
<dbReference type="Pfam" id="PF09349">
    <property type="entry name" value="OHCU_decarbox"/>
    <property type="match status" value="1"/>
</dbReference>
<comment type="caution">
    <text evidence="11">The sequence shown here is derived from an EMBL/GenBank/DDBJ whole genome shotgun (WGS) entry which is preliminary data.</text>
</comment>
<keyword evidence="4" id="KW-0659">Purine metabolism</keyword>
<dbReference type="InterPro" id="IPR023419">
    <property type="entry name" value="Transthyretin_CS"/>
</dbReference>
<dbReference type="InterPro" id="IPR036778">
    <property type="entry name" value="OHCU_decarboxylase_sf"/>
</dbReference>
<dbReference type="EMBL" id="CM026427">
    <property type="protein sequence ID" value="KAG0570560.1"/>
    <property type="molecule type" value="Genomic_DNA"/>
</dbReference>
<keyword evidence="7" id="KW-0456">Lyase</keyword>
<protein>
    <recommendedName>
        <fullName evidence="13">Hydroxyisourate hydrolase</fullName>
    </recommendedName>
</protein>
<dbReference type="Gene3D" id="2.60.40.180">
    <property type="entry name" value="Transthyretin/hydroxyisourate hydrolase domain"/>
    <property type="match status" value="1"/>
</dbReference>
<evidence type="ECO:0000256" key="1">
    <source>
        <dbReference type="ARBA" id="ARBA00001043"/>
    </source>
</evidence>
<dbReference type="Gene3D" id="1.10.3330.10">
    <property type="entry name" value="Oxo-4-hydroxy-4-carboxy-5-ureidoimidazoline decarboxylase"/>
    <property type="match status" value="1"/>
</dbReference>
<evidence type="ECO:0000256" key="4">
    <source>
        <dbReference type="ARBA" id="ARBA00022631"/>
    </source>
</evidence>
<proteinExistence type="predicted"/>
<keyword evidence="5" id="KW-0210">Decarboxylase</keyword>
<dbReference type="PANTHER" id="PTHR43466:SF1">
    <property type="entry name" value="2-OXO-4-HYDROXY-4-CARBOXY-5-UREIDOIMIDAZOLINE DECARBOXYLASE-RELATED"/>
    <property type="match status" value="1"/>
</dbReference>
<evidence type="ECO:0000256" key="8">
    <source>
        <dbReference type="SAM" id="MobiDB-lite"/>
    </source>
</evidence>
<accession>A0A8T0HGS0</accession>
<keyword evidence="12" id="KW-1185">Reference proteome</keyword>
<name>A0A8T0HGS0_CERPU</name>
<dbReference type="CDD" id="cd05822">
    <property type="entry name" value="TLP_HIUase"/>
    <property type="match status" value="1"/>
</dbReference>
<feature type="compositionally biased region" description="Polar residues" evidence="8">
    <location>
        <begin position="168"/>
        <end position="181"/>
    </location>
</feature>
<sequence length="333" mass="36978">MQSFLRCCGSVRFAQEMARVAPFSSLDLAVEAAREIWWNKVDISGWLEAFAAHPRIGDVETLRSKYANERICSEEQAAALNSANEHLLQELVEWNRQYEAKFGFVFLICAQDKSGSDILAALKERYCNRPIDELNNAASEQEKITELRLATLMSPDSNPDSHEASRGQLPSNLPMTSSTSNDNEEIFATPKPSSAPVSSLRPPITTHVLDVALGRPGSGIDVALHWWSDTSHAGTLESDTVDHGCWAPVGRSVTNKDGRSGPLMPASNHLQPGKYRLTFNTGDYMLRVHGGDKHEVFYPFVMVVFEVKPPQTSEHFHIPLLLAPYSYSTYRGS</sequence>
<dbReference type="NCBIfam" id="TIGR02962">
    <property type="entry name" value="hdxy_isourate"/>
    <property type="match status" value="1"/>
</dbReference>
<evidence type="ECO:0000256" key="3">
    <source>
        <dbReference type="ARBA" id="ARBA00004754"/>
    </source>
</evidence>
<dbReference type="PROSITE" id="PS00769">
    <property type="entry name" value="TRANSTHYRETIN_2"/>
    <property type="match status" value="1"/>
</dbReference>
<evidence type="ECO:0000256" key="7">
    <source>
        <dbReference type="ARBA" id="ARBA00023239"/>
    </source>
</evidence>
<evidence type="ECO:0000259" key="9">
    <source>
        <dbReference type="Pfam" id="PF00576"/>
    </source>
</evidence>